<accession>A0AAP4BB45</accession>
<dbReference type="InterPro" id="IPR001110">
    <property type="entry name" value="UPF0012_CS"/>
</dbReference>
<sequence>MKVSLIQMKVQKTKEESLLAAENGIRQAADAGADFAVLPEMFACPYETSGFPLYAEAEDGESVLRLSAAAKKHQIYLVGGSIPECDKEGRIYNTSFLFGRDGGLLARHRKAHLFDIDIKGGQFFKESAVLTAGDSATVFPTEFGPMGLCICYDIRFPELFRVMVDQGALVVFCPAAFNRTTGPKHWELLFRSRAVDNQIFMVGAAPAADETASYISYGHSIIVSPWGEILSQAGEQETILTEELDLSQVAEVREQLPLLKHRRPELY</sequence>
<dbReference type="Gene3D" id="3.60.110.10">
    <property type="entry name" value="Carbon-nitrogen hydrolase"/>
    <property type="match status" value="1"/>
</dbReference>
<dbReference type="GO" id="GO:0006107">
    <property type="term" value="P:oxaloacetate metabolic process"/>
    <property type="evidence" value="ECO:0007669"/>
    <property type="project" value="TreeGrafter"/>
</dbReference>
<dbReference type="InterPro" id="IPR003010">
    <property type="entry name" value="C-N_Hydrolase"/>
</dbReference>
<feature type="domain" description="CN hydrolase" evidence="3">
    <location>
        <begin position="1"/>
        <end position="246"/>
    </location>
</feature>
<dbReference type="PANTHER" id="PTHR23088">
    <property type="entry name" value="NITRILASE-RELATED"/>
    <property type="match status" value="1"/>
</dbReference>
<dbReference type="InterPro" id="IPR045254">
    <property type="entry name" value="Nit1/2_C-N_Hydrolase"/>
</dbReference>
<dbReference type="AlphaFoldDB" id="A0AAP4BB45"/>
<dbReference type="CDD" id="cd07572">
    <property type="entry name" value="nit"/>
    <property type="match status" value="1"/>
</dbReference>
<keyword evidence="2 4" id="KW-0378">Hydrolase</keyword>
<comment type="caution">
    <text evidence="4">The sequence shown here is derived from an EMBL/GenBank/DDBJ whole genome shotgun (WGS) entry which is preliminary data.</text>
</comment>
<dbReference type="EMBL" id="JASGBQ010000004">
    <property type="protein sequence ID" value="MDI9241653.1"/>
    <property type="molecule type" value="Genomic_DNA"/>
</dbReference>
<protein>
    <submittedName>
        <fullName evidence="4">Carbon-nitrogen hydrolase family protein</fullName>
    </submittedName>
</protein>
<evidence type="ECO:0000313" key="5">
    <source>
        <dbReference type="Proteomes" id="UP001300383"/>
    </source>
</evidence>
<organism evidence="4 5">
    <name type="scientific">Fusibacillus kribbianus</name>
    <dbReference type="NCBI Taxonomy" id="3044208"/>
    <lineage>
        <taxon>Bacteria</taxon>
        <taxon>Bacillati</taxon>
        <taxon>Bacillota</taxon>
        <taxon>Clostridia</taxon>
        <taxon>Lachnospirales</taxon>
        <taxon>Lachnospiraceae</taxon>
        <taxon>Fusibacillus</taxon>
    </lineage>
</organism>
<dbReference type="PROSITE" id="PS01227">
    <property type="entry name" value="UPF0012"/>
    <property type="match status" value="1"/>
</dbReference>
<evidence type="ECO:0000256" key="2">
    <source>
        <dbReference type="ARBA" id="ARBA00022801"/>
    </source>
</evidence>
<dbReference type="PROSITE" id="PS50263">
    <property type="entry name" value="CN_HYDROLASE"/>
    <property type="match status" value="1"/>
</dbReference>
<dbReference type="Proteomes" id="UP001300383">
    <property type="component" value="Unassembled WGS sequence"/>
</dbReference>
<dbReference type="Pfam" id="PF00795">
    <property type="entry name" value="CN_hydrolase"/>
    <property type="match status" value="1"/>
</dbReference>
<keyword evidence="5" id="KW-1185">Reference proteome</keyword>
<comment type="similarity">
    <text evidence="1">Belongs to the carbon-nitrogen hydrolase superfamily. NIT1/NIT2 family.</text>
</comment>
<dbReference type="GO" id="GO:0050152">
    <property type="term" value="F:omega-amidase activity"/>
    <property type="evidence" value="ECO:0007669"/>
    <property type="project" value="TreeGrafter"/>
</dbReference>
<dbReference type="InterPro" id="IPR036526">
    <property type="entry name" value="C-N_Hydrolase_sf"/>
</dbReference>
<evidence type="ECO:0000313" key="4">
    <source>
        <dbReference type="EMBL" id="MDI9241653.1"/>
    </source>
</evidence>
<evidence type="ECO:0000259" key="3">
    <source>
        <dbReference type="PROSITE" id="PS50263"/>
    </source>
</evidence>
<dbReference type="RefSeq" id="WP_283230164.1">
    <property type="nucleotide sequence ID" value="NZ_JASGBQ010000004.1"/>
</dbReference>
<gene>
    <name evidence="4" type="ORF">QJ036_04055</name>
</gene>
<dbReference type="PANTHER" id="PTHR23088:SF30">
    <property type="entry name" value="OMEGA-AMIDASE NIT2"/>
    <property type="match status" value="1"/>
</dbReference>
<dbReference type="GO" id="GO:0006528">
    <property type="term" value="P:asparagine metabolic process"/>
    <property type="evidence" value="ECO:0007669"/>
    <property type="project" value="TreeGrafter"/>
</dbReference>
<proteinExistence type="inferred from homology"/>
<reference evidence="4 5" key="1">
    <citation type="submission" date="2023-05" db="EMBL/GenBank/DDBJ databases">
        <title>[ruminococcus] sp. nov., isolated from a pig farm feces dump.</title>
        <authorList>
            <person name="Chang Y.-H."/>
        </authorList>
    </citation>
    <scope>NUCLEOTIDE SEQUENCE [LARGE SCALE GENOMIC DNA]</scope>
    <source>
        <strain evidence="4 5">YH-rum2234</strain>
    </source>
</reference>
<name>A0AAP4BB45_9FIRM</name>
<dbReference type="SUPFAM" id="SSF56317">
    <property type="entry name" value="Carbon-nitrogen hydrolase"/>
    <property type="match status" value="1"/>
</dbReference>
<evidence type="ECO:0000256" key="1">
    <source>
        <dbReference type="ARBA" id="ARBA00010613"/>
    </source>
</evidence>
<dbReference type="GO" id="GO:0006541">
    <property type="term" value="P:glutamine metabolic process"/>
    <property type="evidence" value="ECO:0007669"/>
    <property type="project" value="TreeGrafter"/>
</dbReference>